<dbReference type="InterPro" id="IPR046431">
    <property type="entry name" value="FAF_dom"/>
</dbReference>
<dbReference type="AlphaFoldDB" id="A0A8X7VRC9"/>
<feature type="coiled-coil region" evidence="2">
    <location>
        <begin position="222"/>
        <end position="262"/>
    </location>
</feature>
<sequence length="287" mass="32625">MATVVYQGFQSHFESQHFEQRALRLRLSSPNNPHSSTALKSYFLDSSITPKDNISTTKAASKSESWSFLESISNSSSDDKDKKTLLPPYVHTPSSRRTLSDESLALCTESLGSETGSDVINDPDLFSVTSELQTIETRPTTTRSSRQDRKRNTMASLPPPLTSMRGFDGIQVKSHRENGRLVMTAMKPLPRDRCLQDRSNGCVRLAILIDSNDHIETKTKEEEQTVKIVRDNEEQIQQYEEEEEVEEEKQEVEEMVIKNTQRSNRCHEGDLENRGFLNWESFCVATS</sequence>
<feature type="region of interest" description="Disordered" evidence="3">
    <location>
        <begin position="135"/>
        <end position="165"/>
    </location>
</feature>
<dbReference type="OrthoDB" id="1916983at2759"/>
<protein>
    <recommendedName>
        <fullName evidence="4">FAF domain-containing protein</fullName>
    </recommendedName>
</protein>
<proteinExistence type="inferred from homology"/>
<evidence type="ECO:0000256" key="2">
    <source>
        <dbReference type="SAM" id="Coils"/>
    </source>
</evidence>
<dbReference type="EMBL" id="JAAMPC010000004">
    <property type="protein sequence ID" value="KAG2316099.1"/>
    <property type="molecule type" value="Genomic_DNA"/>
</dbReference>
<comment type="similarity">
    <text evidence="1">Belongs to the fantastic four family.</text>
</comment>
<feature type="compositionally biased region" description="Polar residues" evidence="3">
    <location>
        <begin position="135"/>
        <end position="144"/>
    </location>
</feature>
<dbReference type="Proteomes" id="UP000886595">
    <property type="component" value="Unassembled WGS sequence"/>
</dbReference>
<evidence type="ECO:0000313" key="5">
    <source>
        <dbReference type="EMBL" id="KAG2316099.1"/>
    </source>
</evidence>
<accession>A0A8X7VRC9</accession>
<keyword evidence="6" id="KW-1185">Reference proteome</keyword>
<evidence type="ECO:0000256" key="3">
    <source>
        <dbReference type="SAM" id="MobiDB-lite"/>
    </source>
</evidence>
<reference evidence="5 6" key="1">
    <citation type="submission" date="2020-02" db="EMBL/GenBank/DDBJ databases">
        <authorList>
            <person name="Ma Q."/>
            <person name="Huang Y."/>
            <person name="Song X."/>
            <person name="Pei D."/>
        </authorList>
    </citation>
    <scope>NUCLEOTIDE SEQUENCE [LARGE SCALE GENOMIC DNA]</scope>
    <source>
        <strain evidence="5">Sxm20200214</strain>
        <tissue evidence="5">Leaf</tissue>
    </source>
</reference>
<organism evidence="5 6">
    <name type="scientific">Brassica carinata</name>
    <name type="common">Ethiopian mustard</name>
    <name type="synonym">Abyssinian cabbage</name>
    <dbReference type="NCBI Taxonomy" id="52824"/>
    <lineage>
        <taxon>Eukaryota</taxon>
        <taxon>Viridiplantae</taxon>
        <taxon>Streptophyta</taxon>
        <taxon>Embryophyta</taxon>
        <taxon>Tracheophyta</taxon>
        <taxon>Spermatophyta</taxon>
        <taxon>Magnoliopsida</taxon>
        <taxon>eudicotyledons</taxon>
        <taxon>Gunneridae</taxon>
        <taxon>Pentapetalae</taxon>
        <taxon>rosids</taxon>
        <taxon>malvids</taxon>
        <taxon>Brassicales</taxon>
        <taxon>Brassicaceae</taxon>
        <taxon>Brassiceae</taxon>
        <taxon>Brassica</taxon>
    </lineage>
</organism>
<dbReference type="PANTHER" id="PTHR33155:SF15">
    <property type="entry name" value="PROTEIN FANTASTIC FOUR 4"/>
    <property type="match status" value="1"/>
</dbReference>
<dbReference type="PANTHER" id="PTHR33155">
    <property type="entry name" value="FANTASTIC FOUR-LIKE PROTEIN (DUF3049)"/>
    <property type="match status" value="1"/>
</dbReference>
<comment type="caution">
    <text evidence="5">The sequence shown here is derived from an EMBL/GenBank/DDBJ whole genome shotgun (WGS) entry which is preliminary data.</text>
</comment>
<feature type="region of interest" description="Disordered" evidence="3">
    <location>
        <begin position="72"/>
        <end position="94"/>
    </location>
</feature>
<evidence type="ECO:0000256" key="1">
    <source>
        <dbReference type="ARBA" id="ARBA00008690"/>
    </source>
</evidence>
<gene>
    <name evidence="5" type="ORF">Bca52824_019221</name>
</gene>
<dbReference type="InterPro" id="IPR021410">
    <property type="entry name" value="FAF"/>
</dbReference>
<evidence type="ECO:0000313" key="6">
    <source>
        <dbReference type="Proteomes" id="UP000886595"/>
    </source>
</evidence>
<dbReference type="Pfam" id="PF11250">
    <property type="entry name" value="FAF"/>
    <property type="match status" value="1"/>
</dbReference>
<evidence type="ECO:0000259" key="4">
    <source>
        <dbReference type="Pfam" id="PF11250"/>
    </source>
</evidence>
<feature type="domain" description="FAF" evidence="4">
    <location>
        <begin position="156"/>
        <end position="206"/>
    </location>
</feature>
<name>A0A8X7VRC9_BRACI</name>
<keyword evidence="2" id="KW-0175">Coiled coil</keyword>